<feature type="chain" id="PRO_5045925890" description="Right handed beta helix domain-containing protein" evidence="1">
    <location>
        <begin position="21"/>
        <end position="341"/>
    </location>
</feature>
<dbReference type="Proteomes" id="UP001589590">
    <property type="component" value="Unassembled WGS sequence"/>
</dbReference>
<comment type="caution">
    <text evidence="2">The sequence shown here is derived from an EMBL/GenBank/DDBJ whole genome shotgun (WGS) entry which is preliminary data.</text>
</comment>
<dbReference type="Gene3D" id="2.160.20.10">
    <property type="entry name" value="Single-stranded right-handed beta-helix, Pectin lyase-like"/>
    <property type="match status" value="1"/>
</dbReference>
<gene>
    <name evidence="2" type="ORF">ACFFU1_03305</name>
</gene>
<dbReference type="SUPFAM" id="SSF51126">
    <property type="entry name" value="Pectin lyase-like"/>
    <property type="match status" value="1"/>
</dbReference>
<reference evidence="2 3" key="1">
    <citation type="submission" date="2024-09" db="EMBL/GenBank/DDBJ databases">
        <authorList>
            <person name="Sun Q."/>
            <person name="Mori K."/>
        </authorList>
    </citation>
    <scope>NUCLEOTIDE SEQUENCE [LARGE SCALE GENOMIC DNA]</scope>
    <source>
        <strain evidence="2 3">CECT 8300</strain>
    </source>
</reference>
<dbReference type="RefSeq" id="WP_290269842.1">
    <property type="nucleotide sequence ID" value="NZ_JAUFQP010000007.1"/>
</dbReference>
<dbReference type="InterPro" id="IPR012334">
    <property type="entry name" value="Pectin_lyas_fold"/>
</dbReference>
<evidence type="ECO:0000313" key="2">
    <source>
        <dbReference type="EMBL" id="MFB9103914.1"/>
    </source>
</evidence>
<evidence type="ECO:0008006" key="4">
    <source>
        <dbReference type="Google" id="ProtNLM"/>
    </source>
</evidence>
<accession>A0ABV5GWQ3</accession>
<organism evidence="2 3">
    <name type="scientific">Algibacter miyuki</name>
    <dbReference type="NCBI Taxonomy" id="1306933"/>
    <lineage>
        <taxon>Bacteria</taxon>
        <taxon>Pseudomonadati</taxon>
        <taxon>Bacteroidota</taxon>
        <taxon>Flavobacteriia</taxon>
        <taxon>Flavobacteriales</taxon>
        <taxon>Flavobacteriaceae</taxon>
        <taxon>Algibacter</taxon>
    </lineage>
</organism>
<proteinExistence type="predicted"/>
<dbReference type="InterPro" id="IPR011050">
    <property type="entry name" value="Pectin_lyase_fold/virulence"/>
</dbReference>
<sequence length="341" mass="36544">MKTKLSILVMALLFVYQVNAQNVLTVDNTQGANAQYNSLQGAISAASAGDTIYVHASITSYGEVVINKQLTLIGFGHSDTDKLTYISSANFSSNSSNSKLSGFYVTGSVYSSSVDQLSGLSIENNYISSTLYFGNGGVDNVIIRGNVINAIGTNNNSQNAYTNTIITNNIITGALYVYNHDSTTIKNNIFSNTNGSRQIVNHNSSTGMLTVQNNIIYRHYYSTLGVNSAGVRYEYCLAYNRSSGNLDDLDGDNNLNNQNPLFVEDNDDALFSAGDDYHLKLGSPAIGAGANGVDIGLYDGTPFIFNNYGYSNGIPTVKITSITDRVATGENLSVTINTNAN</sequence>
<evidence type="ECO:0000313" key="3">
    <source>
        <dbReference type="Proteomes" id="UP001589590"/>
    </source>
</evidence>
<keyword evidence="1" id="KW-0732">Signal</keyword>
<feature type="signal peptide" evidence="1">
    <location>
        <begin position="1"/>
        <end position="20"/>
    </location>
</feature>
<protein>
    <recommendedName>
        <fullName evidence="4">Right handed beta helix domain-containing protein</fullName>
    </recommendedName>
</protein>
<evidence type="ECO:0000256" key="1">
    <source>
        <dbReference type="SAM" id="SignalP"/>
    </source>
</evidence>
<name>A0ABV5GWQ3_9FLAO</name>
<dbReference type="EMBL" id="JBHMFA010000001">
    <property type="protein sequence ID" value="MFB9103914.1"/>
    <property type="molecule type" value="Genomic_DNA"/>
</dbReference>
<keyword evidence="3" id="KW-1185">Reference proteome</keyword>